<keyword evidence="4" id="KW-0547">Nucleotide-binding</keyword>
<protein>
    <recommendedName>
        <fullName evidence="2">Replication factor C small subunit</fullName>
    </recommendedName>
    <alternativeName>
        <fullName evidence="6">Clamp loader small subunit</fullName>
    </alternativeName>
</protein>
<dbReference type="AlphaFoldDB" id="A0A7C5Q7B8"/>
<dbReference type="SUPFAM" id="SSF52540">
    <property type="entry name" value="P-loop containing nucleoside triphosphate hydrolases"/>
    <property type="match status" value="1"/>
</dbReference>
<dbReference type="Gene3D" id="1.20.272.10">
    <property type="match status" value="1"/>
</dbReference>
<dbReference type="InterPro" id="IPR047854">
    <property type="entry name" value="RFC_lid"/>
</dbReference>
<evidence type="ECO:0000256" key="1">
    <source>
        <dbReference type="ARBA" id="ARBA00009668"/>
    </source>
</evidence>
<dbReference type="GO" id="GO:0006281">
    <property type="term" value="P:DNA repair"/>
    <property type="evidence" value="ECO:0007669"/>
    <property type="project" value="TreeGrafter"/>
</dbReference>
<dbReference type="FunFam" id="1.20.272.10:FF:000029">
    <property type="entry name" value="Replication factor C small subunit"/>
    <property type="match status" value="1"/>
</dbReference>
<dbReference type="InterPro" id="IPR003593">
    <property type="entry name" value="AAA+_ATPase"/>
</dbReference>
<evidence type="ECO:0000256" key="5">
    <source>
        <dbReference type="ARBA" id="ARBA00022840"/>
    </source>
</evidence>
<evidence type="ECO:0000259" key="7">
    <source>
        <dbReference type="SMART" id="SM00382"/>
    </source>
</evidence>
<reference evidence="8" key="1">
    <citation type="journal article" date="2020" name="mSystems">
        <title>Genome- and Community-Level Interaction Insights into Carbon Utilization and Element Cycling Functions of Hydrothermarchaeota in Hydrothermal Sediment.</title>
        <authorList>
            <person name="Zhou Z."/>
            <person name="Liu Y."/>
            <person name="Xu W."/>
            <person name="Pan J."/>
            <person name="Luo Z.H."/>
            <person name="Li M."/>
        </authorList>
    </citation>
    <scope>NUCLEOTIDE SEQUENCE [LARGE SCALE GENOMIC DNA]</scope>
    <source>
        <strain evidence="8">SpSt-1056</strain>
    </source>
</reference>
<dbReference type="NCBIfam" id="NF001679">
    <property type="entry name" value="PRK00440.1"/>
    <property type="match status" value="1"/>
</dbReference>
<dbReference type="InterPro" id="IPR027417">
    <property type="entry name" value="P-loop_NTPase"/>
</dbReference>
<dbReference type="CDD" id="cd18140">
    <property type="entry name" value="HLD_clamp_RFC"/>
    <property type="match status" value="1"/>
</dbReference>
<dbReference type="GO" id="GO:0003689">
    <property type="term" value="F:DNA clamp loader activity"/>
    <property type="evidence" value="ECO:0007669"/>
    <property type="project" value="TreeGrafter"/>
</dbReference>
<evidence type="ECO:0000313" key="8">
    <source>
        <dbReference type="EMBL" id="HHK67946.1"/>
    </source>
</evidence>
<dbReference type="PANTHER" id="PTHR11669:SF20">
    <property type="entry name" value="REPLICATION FACTOR C SUBUNIT 4"/>
    <property type="match status" value="1"/>
</dbReference>
<dbReference type="FunFam" id="3.40.50.300:FF:000952">
    <property type="entry name" value="Replication factor C subunit 2"/>
    <property type="match status" value="1"/>
</dbReference>
<dbReference type="InterPro" id="IPR008921">
    <property type="entry name" value="DNA_pol3_clamp-load_cplx_C"/>
</dbReference>
<dbReference type="Gene3D" id="3.40.50.300">
    <property type="entry name" value="P-loop containing nucleotide triphosphate hydrolases"/>
    <property type="match status" value="1"/>
</dbReference>
<dbReference type="GO" id="GO:0005663">
    <property type="term" value="C:DNA replication factor C complex"/>
    <property type="evidence" value="ECO:0007669"/>
    <property type="project" value="TreeGrafter"/>
</dbReference>
<dbReference type="InterPro" id="IPR013748">
    <property type="entry name" value="Rep_factorC_C"/>
</dbReference>
<accession>A0A7C5Q7B8</accession>
<evidence type="ECO:0000256" key="2">
    <source>
        <dbReference type="ARBA" id="ARBA00014164"/>
    </source>
</evidence>
<dbReference type="EMBL" id="DRWN01000019">
    <property type="protein sequence ID" value="HHK67946.1"/>
    <property type="molecule type" value="Genomic_DNA"/>
</dbReference>
<dbReference type="SMART" id="SM00382">
    <property type="entry name" value="AAA"/>
    <property type="match status" value="1"/>
</dbReference>
<dbReference type="Gene3D" id="1.10.8.60">
    <property type="match status" value="1"/>
</dbReference>
<dbReference type="InterPro" id="IPR003959">
    <property type="entry name" value="ATPase_AAA_core"/>
</dbReference>
<name>A0A7C5Q7B8_CALS0</name>
<dbReference type="GO" id="GO:0005524">
    <property type="term" value="F:ATP binding"/>
    <property type="evidence" value="ECO:0007669"/>
    <property type="project" value="UniProtKB-KW"/>
</dbReference>
<gene>
    <name evidence="8" type="ORF">ENM11_02165</name>
</gene>
<organism evidence="8">
    <name type="scientific">Caldiarchaeum subterraneum</name>
    <dbReference type="NCBI Taxonomy" id="311458"/>
    <lineage>
        <taxon>Archaea</taxon>
        <taxon>Nitrososphaerota</taxon>
        <taxon>Candidatus Caldarchaeales</taxon>
        <taxon>Candidatus Caldarchaeaceae</taxon>
        <taxon>Candidatus Caldarchaeum</taxon>
    </lineage>
</organism>
<dbReference type="SUPFAM" id="SSF48019">
    <property type="entry name" value="post-AAA+ oligomerization domain-like"/>
    <property type="match status" value="1"/>
</dbReference>
<evidence type="ECO:0000256" key="4">
    <source>
        <dbReference type="ARBA" id="ARBA00022741"/>
    </source>
</evidence>
<keyword evidence="5" id="KW-0067">ATP-binding</keyword>
<evidence type="ECO:0000256" key="3">
    <source>
        <dbReference type="ARBA" id="ARBA00022705"/>
    </source>
</evidence>
<sequence>MSSEDQHLPWVEKYRPRRLDDVVNQEEVVATLKNVVATKNVPHMLFAGPPGTGKTATAHAFAQELFGPRYLEDGLFVEINASDERGIETIRERVKTYARTVPFRGIGFRILLLDESDQLTDAAQHAFRRTMEQFSATCRFILAANYSNRIIEPIQSRCAVLRFKPLNMPMVEKMLRRISEAEKIVLDDSAVQAIYEFSLGDMRKAINILQSAASLSSKVDEKTVYKVMGLVSRGEVRRMLELALDGKFKEARDLLRELIYVKGHQAQDIISTMAREIPSLNVSEDDKIKLVDVLGETDYRISQGGTPEVQLQAFLAKLSLVQRAGD</sequence>
<proteinExistence type="inferred from homology"/>
<dbReference type="Pfam" id="PF21960">
    <property type="entry name" value="RCF1-5-like_lid"/>
    <property type="match status" value="1"/>
</dbReference>
<dbReference type="CDD" id="cd00009">
    <property type="entry name" value="AAA"/>
    <property type="match status" value="1"/>
</dbReference>
<comment type="similarity">
    <text evidence="1">Belongs to the activator 1 small subunits family. RfcS subfamily.</text>
</comment>
<dbReference type="GO" id="GO:0003677">
    <property type="term" value="F:DNA binding"/>
    <property type="evidence" value="ECO:0007669"/>
    <property type="project" value="InterPro"/>
</dbReference>
<keyword evidence="3" id="KW-0235">DNA replication</keyword>
<dbReference type="Pfam" id="PF08542">
    <property type="entry name" value="Rep_fac_C"/>
    <property type="match status" value="1"/>
</dbReference>
<dbReference type="InterPro" id="IPR050238">
    <property type="entry name" value="DNA_Rep/Repair_Clamp_Loader"/>
</dbReference>
<dbReference type="PANTHER" id="PTHR11669">
    <property type="entry name" value="REPLICATION FACTOR C / DNA POLYMERASE III GAMMA-TAU SUBUNIT"/>
    <property type="match status" value="1"/>
</dbReference>
<dbReference type="Pfam" id="PF00004">
    <property type="entry name" value="AAA"/>
    <property type="match status" value="1"/>
</dbReference>
<evidence type="ECO:0000256" key="6">
    <source>
        <dbReference type="ARBA" id="ARBA00031749"/>
    </source>
</evidence>
<dbReference type="GO" id="GO:0006261">
    <property type="term" value="P:DNA-templated DNA replication"/>
    <property type="evidence" value="ECO:0007669"/>
    <property type="project" value="TreeGrafter"/>
</dbReference>
<feature type="domain" description="AAA+ ATPase" evidence="7">
    <location>
        <begin position="40"/>
        <end position="167"/>
    </location>
</feature>
<dbReference type="GO" id="GO:0016887">
    <property type="term" value="F:ATP hydrolysis activity"/>
    <property type="evidence" value="ECO:0007669"/>
    <property type="project" value="InterPro"/>
</dbReference>
<comment type="caution">
    <text evidence="8">The sequence shown here is derived from an EMBL/GenBank/DDBJ whole genome shotgun (WGS) entry which is preliminary data.</text>
</comment>